<feature type="signal peptide" evidence="1">
    <location>
        <begin position="1"/>
        <end position="28"/>
    </location>
</feature>
<reference evidence="3" key="1">
    <citation type="journal article" date="2019" name="Int. J. Syst. Evol. Microbiol.">
        <title>The Global Catalogue of Microorganisms (GCM) 10K type strain sequencing project: providing services to taxonomists for standard genome sequencing and annotation.</title>
        <authorList>
            <consortium name="The Broad Institute Genomics Platform"/>
            <consortium name="The Broad Institute Genome Sequencing Center for Infectious Disease"/>
            <person name="Wu L."/>
            <person name="Ma J."/>
        </authorList>
    </citation>
    <scope>NUCLEOTIDE SEQUENCE [LARGE SCALE GENOMIC DNA]</scope>
    <source>
        <strain evidence="3">NBRC 101365</strain>
    </source>
</reference>
<evidence type="ECO:0000313" key="3">
    <source>
        <dbReference type="Proteomes" id="UP001156882"/>
    </source>
</evidence>
<name>A0ABQ6CDF1_9HYPH</name>
<evidence type="ECO:0000313" key="2">
    <source>
        <dbReference type="EMBL" id="GLS17824.1"/>
    </source>
</evidence>
<dbReference type="PROSITE" id="PS51318">
    <property type="entry name" value="TAT"/>
    <property type="match status" value="1"/>
</dbReference>
<dbReference type="EMBL" id="BSPC01000006">
    <property type="protein sequence ID" value="GLS17824.1"/>
    <property type="molecule type" value="Genomic_DNA"/>
</dbReference>
<feature type="chain" id="PRO_5046495864" description="Secreted protein" evidence="1">
    <location>
        <begin position="29"/>
        <end position="856"/>
    </location>
</feature>
<sequence>MTTRRAFLKYTALSIGAFALGPELGAFAADTRPLLDGVSEACRRLAPLGWRQMLLDLTGGTLDISATDLRSELGKSLGHIDRGYPGFGDFANSATRAIEPGSPDLSLLYHAFASPTVVADRNGTELGGFPTLAEIDAIESYIYGVEPPTMGELQARVDAMSPLLLGGTKHRKLGLVVYALQYRNAPMSVHGRHAELCFARSGVARLGTIEPLYDGRARNFVGLDPARPFDFRVVPRRFAVYLAAQFKGPGAFGPQDPLSGDDKLNFWMPVHKLFNGTECIAGLNLQVGLERGLRNDELAQFHRFLDNQGLKNNWSGEVLEQFPFTIRDEFIGSISQQPDFGHGVLEPRPSPMATPAQYEGRPLTFPVDGSYTSDRANMQLSSMQILPGAEPTIEPRYMYDAAQTTQRAAPEYINIRHRVLPNGEIDDLNLRPEMNEIMSTGGYQALHYIDGAGDGWIAAHCPQLKSVVEDNLPAYCMVGLPDFFPKVTQRELMAWSRDKVPKPIRDAIWAIDPLALSQTRIAGNIALPAGFSLTDTTITAIVSHPVSDDGPVQTPNGPWSIEKAGMPDGAIGMFDPGWETSQGIYYQGPELPLQKFLAGYGLGSPFIEDAKLCAALGAYWPGVAPDSTRQYQPDKMIGGAVYPYPTIAPLTDEEIGSAPIADDQFVPRDGIHGPRPTTVDGREVAFMSWDGVRGPSATTFKDRPVVAYTDATRVDYIDLVGTMTAALTSRIDTEEYVARILAMEAVYWGLGIHDPDITPTYKVVQQKAAWAVVSFKVVLADDSGLVAAEQAAGAKLLGPRRYFFHVYRWGELTHDPDNMRVVYIDMLEQAFAYVSGNTALIKRDGKSWQVDRSMPT</sequence>
<proteinExistence type="predicted"/>
<dbReference type="RefSeq" id="WP_284310661.1">
    <property type="nucleotide sequence ID" value="NZ_BSPC01000006.1"/>
</dbReference>
<gene>
    <name evidence="2" type="ORF">GCM10007874_08390</name>
</gene>
<dbReference type="Proteomes" id="UP001156882">
    <property type="component" value="Unassembled WGS sequence"/>
</dbReference>
<organism evidence="2 3">
    <name type="scientific">Labrys miyagiensis</name>
    <dbReference type="NCBI Taxonomy" id="346912"/>
    <lineage>
        <taxon>Bacteria</taxon>
        <taxon>Pseudomonadati</taxon>
        <taxon>Pseudomonadota</taxon>
        <taxon>Alphaproteobacteria</taxon>
        <taxon>Hyphomicrobiales</taxon>
        <taxon>Xanthobacteraceae</taxon>
        <taxon>Labrys</taxon>
    </lineage>
</organism>
<evidence type="ECO:0008006" key="4">
    <source>
        <dbReference type="Google" id="ProtNLM"/>
    </source>
</evidence>
<dbReference type="InterPro" id="IPR006311">
    <property type="entry name" value="TAT_signal"/>
</dbReference>
<keyword evidence="3" id="KW-1185">Reference proteome</keyword>
<keyword evidence="1" id="KW-0732">Signal</keyword>
<evidence type="ECO:0000256" key="1">
    <source>
        <dbReference type="SAM" id="SignalP"/>
    </source>
</evidence>
<protein>
    <recommendedName>
        <fullName evidence="4">Secreted protein</fullName>
    </recommendedName>
</protein>
<accession>A0ABQ6CDF1</accession>
<comment type="caution">
    <text evidence="2">The sequence shown here is derived from an EMBL/GenBank/DDBJ whole genome shotgun (WGS) entry which is preliminary data.</text>
</comment>